<evidence type="ECO:0000313" key="2">
    <source>
        <dbReference type="Proteomes" id="UP000465810"/>
    </source>
</evidence>
<dbReference type="EMBL" id="WVTD01000001">
    <property type="protein sequence ID" value="MYL96198.1"/>
    <property type="molecule type" value="Genomic_DNA"/>
</dbReference>
<reference evidence="1 2" key="1">
    <citation type="submission" date="2019-12" db="EMBL/GenBank/DDBJ databases">
        <authorList>
            <person name="Feng G."/>
            <person name="Zhu H."/>
        </authorList>
    </citation>
    <scope>NUCLEOTIDE SEQUENCE [LARGE SCALE GENOMIC DNA]</scope>
    <source>
        <strain evidence="1 2">FGD1</strain>
    </source>
</reference>
<dbReference type="RefSeq" id="WP_160983953.1">
    <property type="nucleotide sequence ID" value="NZ_WVTD01000001.1"/>
</dbReference>
<protein>
    <submittedName>
        <fullName evidence="1">Uncharacterized protein</fullName>
    </submittedName>
</protein>
<dbReference type="Proteomes" id="UP000465810">
    <property type="component" value="Unassembled WGS sequence"/>
</dbReference>
<evidence type="ECO:0000313" key="1">
    <source>
        <dbReference type="EMBL" id="MYL96198.1"/>
    </source>
</evidence>
<accession>A0A7X4GCM6</accession>
<keyword evidence="2" id="KW-1185">Reference proteome</keyword>
<organism evidence="1 2">
    <name type="scientific">Novosphingobium silvae</name>
    <dbReference type="NCBI Taxonomy" id="2692619"/>
    <lineage>
        <taxon>Bacteria</taxon>
        <taxon>Pseudomonadati</taxon>
        <taxon>Pseudomonadota</taxon>
        <taxon>Alphaproteobacteria</taxon>
        <taxon>Sphingomonadales</taxon>
        <taxon>Sphingomonadaceae</taxon>
        <taxon>Novosphingobium</taxon>
    </lineage>
</organism>
<name>A0A7X4GCM6_9SPHN</name>
<sequence>MIAARTSFDALAARLAARAAKIAQAHVAGRVLASRRDERRWRSAALVWPLFGREK</sequence>
<dbReference type="AlphaFoldDB" id="A0A7X4GCM6"/>
<gene>
    <name evidence="1" type="ORF">GR702_00225</name>
</gene>
<comment type="caution">
    <text evidence="1">The sequence shown here is derived from an EMBL/GenBank/DDBJ whole genome shotgun (WGS) entry which is preliminary data.</text>
</comment>
<proteinExistence type="predicted"/>